<dbReference type="PROSITE" id="PS51372">
    <property type="entry name" value="PRD_2"/>
    <property type="match status" value="2"/>
</dbReference>
<dbReference type="InterPro" id="IPR011608">
    <property type="entry name" value="PRD"/>
</dbReference>
<sequence length="638" mass="73928">MHPRHQKLLSILLRNPNQYMYVQDLAEELNCSEKTVRNDLKSIELLLHEEDWKATINRKPGFGVSLDIDEAEKSSLYNYVYQEDANTEEDQDDLVMRLAYDLLMSKSPKTINGITSTYFAPKSQVKRDLEEIQHWLENFDLALITKKRVGIYIEGTEKNKRKALARVHDLTHKQTGTDHLIKRLFNNHEVSIIKNELDSFQRKHELYFTDDTVNGLTLHILLMIKRVKIGDPIQLSANEFSQIKQKKEYAWTKELLDKLQPTFVVRFPEPEIVYITLHILGGKVRFDSTDESHPSLFPITEFMIERMTELGELSFDKDIQLKNGLQTHLKTTLHRLDYAFSVSNPMLEDIKKMYPHMFDQVLLVLEDVQQHFSYKIPEEEAAYITLHFQAALERLTSQEGIQKNVLIVCHMGIGMSQLLQTKIERKFQTLTVVDSIARADLSHYLKENQVDFVISTIPLENIRTPHIVVSPLLEAKDEQKLETFIKENPEKEKQESVLLTFTSPFLVNLQHPPVHRYELIEELATQLYKKGYVEEEYIHTCLLRERSASTNIGGGLAIPHGNPNYIKQSAVAIATLEEPIQWGSEKVSFICLLAVHSQNREETKRLFQELSELSENPDHVHRLTQQKDAMSFLASLKS</sequence>
<dbReference type="InterPro" id="IPR036390">
    <property type="entry name" value="WH_DNA-bd_sf"/>
</dbReference>
<dbReference type="PROSITE" id="PS00372">
    <property type="entry name" value="PTS_EIIA_TYPE_2_HIS"/>
    <property type="match status" value="1"/>
</dbReference>
<keyword evidence="2" id="KW-0677">Repeat</keyword>
<dbReference type="InterPro" id="IPR016152">
    <property type="entry name" value="PTrfase/Anion_transptr"/>
</dbReference>
<evidence type="ECO:0000256" key="2">
    <source>
        <dbReference type="ARBA" id="ARBA00022737"/>
    </source>
</evidence>
<reference evidence="6 7" key="1">
    <citation type="submission" date="2013-08" db="EMBL/GenBank/DDBJ databases">
        <authorList>
            <person name="Huang J."/>
            <person name="Wang G."/>
        </authorList>
    </citation>
    <scope>NUCLEOTIDE SEQUENCE [LARGE SCALE GENOMIC DNA]</scope>
    <source>
        <strain evidence="6 7">BH030004</strain>
    </source>
</reference>
<dbReference type="OrthoDB" id="3175596at2"/>
<keyword evidence="1" id="KW-0808">Transferase</keyword>
<proteinExistence type="predicted"/>
<dbReference type="Gene3D" id="3.40.930.10">
    <property type="entry name" value="Mannitol-specific EII, Chain A"/>
    <property type="match status" value="1"/>
</dbReference>
<dbReference type="Pfam" id="PF08279">
    <property type="entry name" value="HTH_11"/>
    <property type="match status" value="1"/>
</dbReference>
<organism evidence="6 7">
    <name type="scientific">Pontibacillus marinus BH030004 = DSM 16465</name>
    <dbReference type="NCBI Taxonomy" id="1385511"/>
    <lineage>
        <taxon>Bacteria</taxon>
        <taxon>Bacillati</taxon>
        <taxon>Bacillota</taxon>
        <taxon>Bacilli</taxon>
        <taxon>Bacillales</taxon>
        <taxon>Bacillaceae</taxon>
        <taxon>Pontibacillus</taxon>
    </lineage>
</organism>
<dbReference type="Proteomes" id="UP000030403">
    <property type="component" value="Unassembled WGS sequence"/>
</dbReference>
<name>A0A0A5GJ20_9BACI</name>
<dbReference type="Pfam" id="PF00874">
    <property type="entry name" value="PRD"/>
    <property type="match status" value="2"/>
</dbReference>
<dbReference type="GO" id="GO:0008982">
    <property type="term" value="F:protein-N(PI)-phosphohistidine-sugar phosphotransferase activity"/>
    <property type="evidence" value="ECO:0007669"/>
    <property type="project" value="InterPro"/>
</dbReference>
<dbReference type="GO" id="GO:0009401">
    <property type="term" value="P:phosphoenolpyruvate-dependent sugar phosphotransferase system"/>
    <property type="evidence" value="ECO:0007669"/>
    <property type="project" value="InterPro"/>
</dbReference>
<protein>
    <submittedName>
        <fullName evidence="6">PTS sugar transporter subunit IIA</fullName>
    </submittedName>
</protein>
<dbReference type="InterPro" id="IPR036388">
    <property type="entry name" value="WH-like_DNA-bd_sf"/>
</dbReference>
<dbReference type="PROSITE" id="PS51094">
    <property type="entry name" value="PTS_EIIA_TYPE_2"/>
    <property type="match status" value="1"/>
</dbReference>
<dbReference type="Gene3D" id="1.10.10.10">
    <property type="entry name" value="Winged helix-like DNA-binding domain superfamily/Winged helix DNA-binding domain"/>
    <property type="match status" value="1"/>
</dbReference>
<dbReference type="InterPro" id="IPR013196">
    <property type="entry name" value="HTH_11"/>
</dbReference>
<evidence type="ECO:0000256" key="1">
    <source>
        <dbReference type="ARBA" id="ARBA00022679"/>
    </source>
</evidence>
<evidence type="ECO:0000259" key="3">
    <source>
        <dbReference type="PROSITE" id="PS51094"/>
    </source>
</evidence>
<dbReference type="PANTHER" id="PTHR30185">
    <property type="entry name" value="CRYPTIC BETA-GLUCOSIDE BGL OPERON ANTITERMINATOR"/>
    <property type="match status" value="1"/>
</dbReference>
<evidence type="ECO:0000259" key="4">
    <source>
        <dbReference type="PROSITE" id="PS51099"/>
    </source>
</evidence>
<dbReference type="PANTHER" id="PTHR30185:SF12">
    <property type="entry name" value="TRANSCRIPTIONAL REGULATOR MANR"/>
    <property type="match status" value="1"/>
</dbReference>
<dbReference type="Pfam" id="PF00359">
    <property type="entry name" value="PTS_EIIA_2"/>
    <property type="match status" value="1"/>
</dbReference>
<dbReference type="InterPro" id="IPR050661">
    <property type="entry name" value="BglG_antiterminators"/>
</dbReference>
<dbReference type="SUPFAM" id="SSF55804">
    <property type="entry name" value="Phoshotransferase/anion transport protein"/>
    <property type="match status" value="1"/>
</dbReference>
<dbReference type="EMBL" id="AVPF01000003">
    <property type="protein sequence ID" value="KGX91223.1"/>
    <property type="molecule type" value="Genomic_DNA"/>
</dbReference>
<dbReference type="SUPFAM" id="SSF63520">
    <property type="entry name" value="PTS-regulatory domain, PRD"/>
    <property type="match status" value="2"/>
</dbReference>
<comment type="caution">
    <text evidence="6">The sequence shown here is derived from an EMBL/GenBank/DDBJ whole genome shotgun (WGS) entry which is preliminary data.</text>
</comment>
<dbReference type="AlphaFoldDB" id="A0A0A5GJ20"/>
<dbReference type="eggNOG" id="COG1762">
    <property type="taxonomic scope" value="Bacteria"/>
</dbReference>
<dbReference type="SUPFAM" id="SSF52794">
    <property type="entry name" value="PTS system IIB component-like"/>
    <property type="match status" value="1"/>
</dbReference>
<dbReference type="InterPro" id="IPR036095">
    <property type="entry name" value="PTS_EIIB-like_sf"/>
</dbReference>
<dbReference type="InterPro" id="IPR002178">
    <property type="entry name" value="PTS_EIIA_type-2_dom"/>
</dbReference>
<dbReference type="STRING" id="1385511.GCA_000425225_00805"/>
<dbReference type="CDD" id="cd05568">
    <property type="entry name" value="PTS_IIB_bgl_like"/>
    <property type="match status" value="1"/>
</dbReference>
<dbReference type="SUPFAM" id="SSF46785">
    <property type="entry name" value="Winged helix' DNA-binding domain"/>
    <property type="match status" value="1"/>
</dbReference>
<evidence type="ECO:0000313" key="7">
    <source>
        <dbReference type="Proteomes" id="UP000030403"/>
    </source>
</evidence>
<keyword evidence="6" id="KW-0762">Sugar transport</keyword>
<feature type="domain" description="PTS EIIA type-2" evidence="3">
    <location>
        <begin position="500"/>
        <end position="638"/>
    </location>
</feature>
<keyword evidence="7" id="KW-1185">Reference proteome</keyword>
<dbReference type="Gene3D" id="1.10.1790.10">
    <property type="entry name" value="PRD domain"/>
    <property type="match status" value="2"/>
</dbReference>
<evidence type="ECO:0000259" key="5">
    <source>
        <dbReference type="PROSITE" id="PS51372"/>
    </source>
</evidence>
<feature type="domain" description="PRD" evidence="5">
    <location>
        <begin position="291"/>
        <end position="398"/>
    </location>
</feature>
<dbReference type="CDD" id="cd00211">
    <property type="entry name" value="PTS_IIA_fru"/>
    <property type="match status" value="1"/>
</dbReference>
<dbReference type="InterPro" id="IPR036634">
    <property type="entry name" value="PRD_sf"/>
</dbReference>
<dbReference type="eggNOG" id="COG3711">
    <property type="taxonomic scope" value="Bacteria"/>
</dbReference>
<dbReference type="GO" id="GO:0006355">
    <property type="term" value="P:regulation of DNA-templated transcription"/>
    <property type="evidence" value="ECO:0007669"/>
    <property type="project" value="InterPro"/>
</dbReference>
<feature type="domain" description="PTS EIIB type-2" evidence="4">
    <location>
        <begin position="403"/>
        <end position="493"/>
    </location>
</feature>
<feature type="domain" description="PRD" evidence="5">
    <location>
        <begin position="184"/>
        <end position="289"/>
    </location>
</feature>
<gene>
    <name evidence="6" type="ORF">N783_11075</name>
</gene>
<dbReference type="RefSeq" id="WP_027445395.1">
    <property type="nucleotide sequence ID" value="NZ_AULJ01000008.1"/>
</dbReference>
<keyword evidence="6" id="KW-0813">Transport</keyword>
<accession>A0A0A5GJ20</accession>
<dbReference type="Gene3D" id="3.40.50.2300">
    <property type="match status" value="1"/>
</dbReference>
<dbReference type="PROSITE" id="PS51099">
    <property type="entry name" value="PTS_EIIB_TYPE_2"/>
    <property type="match status" value="1"/>
</dbReference>
<dbReference type="InterPro" id="IPR013011">
    <property type="entry name" value="PTS_EIIB_2"/>
</dbReference>
<evidence type="ECO:0000313" key="6">
    <source>
        <dbReference type="EMBL" id="KGX91223.1"/>
    </source>
</evidence>